<dbReference type="Pfam" id="PF01177">
    <property type="entry name" value="Asp_Glu_race"/>
    <property type="match status" value="1"/>
</dbReference>
<dbReference type="GO" id="GO:0008881">
    <property type="term" value="F:glutamate racemase activity"/>
    <property type="evidence" value="ECO:0007669"/>
    <property type="project" value="UniProtKB-EC"/>
</dbReference>
<accession>A0ABY9AL86</accession>
<name>A0ABY9AL86_PARCI</name>
<evidence type="ECO:0000256" key="4">
    <source>
        <dbReference type="ARBA" id="ARBA00022984"/>
    </source>
</evidence>
<feature type="active site" description="Proton donor/acceptor" evidence="7">
    <location>
        <position position="77"/>
    </location>
</feature>
<dbReference type="EC" id="5.1.1.3" evidence="2 7"/>
<dbReference type="RefSeq" id="WP_011794628.1">
    <property type="nucleotide sequence ID" value="NZ_CP023687.1"/>
</dbReference>
<feature type="binding site" evidence="7">
    <location>
        <begin position="45"/>
        <end position="46"/>
    </location>
    <ligand>
        <name>substrate</name>
    </ligand>
</feature>
<dbReference type="InterPro" id="IPR001920">
    <property type="entry name" value="Asp/Glu_race"/>
</dbReference>
<dbReference type="Proteomes" id="UP001242732">
    <property type="component" value="Chromosome"/>
</dbReference>
<evidence type="ECO:0000256" key="1">
    <source>
        <dbReference type="ARBA" id="ARBA00001602"/>
    </source>
</evidence>
<dbReference type="Gene3D" id="3.40.50.1860">
    <property type="match status" value="2"/>
</dbReference>
<organism evidence="8 9">
    <name type="scientific">Paracidovorax citrulli</name>
    <name type="common">Acidovorax citrulli</name>
    <dbReference type="NCBI Taxonomy" id="80869"/>
    <lineage>
        <taxon>Bacteria</taxon>
        <taxon>Pseudomonadati</taxon>
        <taxon>Pseudomonadota</taxon>
        <taxon>Betaproteobacteria</taxon>
        <taxon>Burkholderiales</taxon>
        <taxon>Comamonadaceae</taxon>
        <taxon>Paracidovorax</taxon>
    </lineage>
</organism>
<keyword evidence="9" id="KW-1185">Reference proteome</keyword>
<keyword evidence="3 7" id="KW-0133">Cell shape</keyword>
<feature type="binding site" evidence="7">
    <location>
        <begin position="78"/>
        <end position="79"/>
    </location>
    <ligand>
        <name>substrate</name>
    </ligand>
</feature>
<feature type="binding site" evidence="7">
    <location>
        <begin position="13"/>
        <end position="14"/>
    </location>
    <ligand>
        <name>substrate</name>
    </ligand>
</feature>
<keyword evidence="4 7" id="KW-0573">Peptidoglycan synthesis</keyword>
<comment type="function">
    <text evidence="7">Provides the (R)-glutamate required for cell wall biosynthesis.</text>
</comment>
<evidence type="ECO:0000313" key="8">
    <source>
        <dbReference type="EMBL" id="WIY47593.1"/>
    </source>
</evidence>
<dbReference type="PROSITE" id="PS00923">
    <property type="entry name" value="ASP_GLU_RACEMASE_1"/>
    <property type="match status" value="1"/>
</dbReference>
<evidence type="ECO:0000256" key="7">
    <source>
        <dbReference type="HAMAP-Rule" id="MF_00258"/>
    </source>
</evidence>
<dbReference type="InterPro" id="IPR018187">
    <property type="entry name" value="Asp/Glu_racemase_AS_1"/>
</dbReference>
<reference evidence="8 9" key="1">
    <citation type="submission" date="2023-06" db="EMBL/GenBank/DDBJ databases">
        <authorList>
            <person name="Ham H."/>
            <person name="Park D.S."/>
        </authorList>
    </citation>
    <scope>NUCLEOTIDE SEQUENCE [LARGE SCALE GENOMIC DNA]</scope>
    <source>
        <strain evidence="8 9">KACC 17005</strain>
    </source>
</reference>
<dbReference type="SUPFAM" id="SSF53681">
    <property type="entry name" value="Aspartate/glutamate racemase"/>
    <property type="match status" value="2"/>
</dbReference>
<evidence type="ECO:0000256" key="3">
    <source>
        <dbReference type="ARBA" id="ARBA00022960"/>
    </source>
</evidence>
<dbReference type="InterPro" id="IPR015942">
    <property type="entry name" value="Asp/Glu/hydantoin_racemase"/>
</dbReference>
<dbReference type="PANTHER" id="PTHR21198">
    <property type="entry name" value="GLUTAMATE RACEMASE"/>
    <property type="match status" value="1"/>
</dbReference>
<comment type="similarity">
    <text evidence="7">Belongs to the aspartate/glutamate racemases family.</text>
</comment>
<evidence type="ECO:0000256" key="6">
    <source>
        <dbReference type="ARBA" id="ARBA00023316"/>
    </source>
</evidence>
<dbReference type="InterPro" id="IPR004391">
    <property type="entry name" value="Glu_race"/>
</dbReference>
<feature type="binding site" evidence="7">
    <location>
        <begin position="201"/>
        <end position="202"/>
    </location>
    <ligand>
        <name>substrate</name>
    </ligand>
</feature>
<comment type="catalytic activity">
    <reaction evidence="1 7">
        <text>L-glutamate = D-glutamate</text>
        <dbReference type="Rhea" id="RHEA:12813"/>
        <dbReference type="ChEBI" id="CHEBI:29985"/>
        <dbReference type="ChEBI" id="CHEBI:29986"/>
        <dbReference type="EC" id="5.1.1.3"/>
    </reaction>
</comment>
<dbReference type="HAMAP" id="MF_00258">
    <property type="entry name" value="Glu_racemase"/>
    <property type="match status" value="1"/>
</dbReference>
<evidence type="ECO:0000313" key="9">
    <source>
        <dbReference type="Proteomes" id="UP001242732"/>
    </source>
</evidence>
<evidence type="ECO:0000256" key="2">
    <source>
        <dbReference type="ARBA" id="ARBA00013090"/>
    </source>
</evidence>
<dbReference type="GeneID" id="79791162"/>
<evidence type="ECO:0000256" key="5">
    <source>
        <dbReference type="ARBA" id="ARBA00023235"/>
    </source>
</evidence>
<gene>
    <name evidence="7 8" type="primary">murI</name>
    <name evidence="8" type="ORF">QRO08_17350</name>
</gene>
<keyword evidence="5 7" id="KW-0413">Isomerase</keyword>
<dbReference type="PANTHER" id="PTHR21198:SF2">
    <property type="entry name" value="GLUTAMATE RACEMASE"/>
    <property type="match status" value="1"/>
</dbReference>
<dbReference type="NCBIfam" id="TIGR00067">
    <property type="entry name" value="glut_race"/>
    <property type="match status" value="1"/>
</dbReference>
<feature type="active site" description="Proton donor/acceptor" evidence="7">
    <location>
        <position position="200"/>
    </location>
</feature>
<sequence length="296" mass="30861">MTSATQRPIGVFDSGVGGLSVLRALRAELPHERFVYLADSGNAPYGERGDAYVAARTHAIAGYLQRTHGIKALVVACNTATAAAIHEVRARHADLPLVGVEPALKPALSLTRTGRVGVIGTRGTLSSAKFQRLRASLQGPVEFVVQPCDGLAHAIERSTADTLPDDPATAEIRALCARYMAALGPFGAAPGEIDTLVLGCTHYLFAEDALRAHTGPQVRLVETGEPVARQTRRLLEAAGALAAATVPATGTTSLFTTGALPLLQAAAHRWLQLPASACALVEVPQEAAGEWLGTGT</sequence>
<dbReference type="EMBL" id="CP127363">
    <property type="protein sequence ID" value="WIY47593.1"/>
    <property type="molecule type" value="Genomic_DNA"/>
</dbReference>
<comment type="pathway">
    <text evidence="7">Cell wall biogenesis; peptidoglycan biosynthesis.</text>
</comment>
<keyword evidence="6 7" id="KW-0961">Cell wall biogenesis/degradation</keyword>
<protein>
    <recommendedName>
        <fullName evidence="2 7">Glutamate racemase</fullName>
        <ecNumber evidence="2 7">5.1.1.3</ecNumber>
    </recommendedName>
</protein>
<proteinExistence type="inferred from homology"/>